<reference evidence="9" key="1">
    <citation type="submission" date="2022-11" db="UniProtKB">
        <authorList>
            <consortium name="EnsemblMetazoa"/>
        </authorList>
    </citation>
    <scope>IDENTIFICATION</scope>
</reference>
<feature type="transmembrane region" description="Helical" evidence="7">
    <location>
        <begin position="378"/>
        <end position="401"/>
    </location>
</feature>
<feature type="transmembrane region" description="Helical" evidence="7">
    <location>
        <begin position="407"/>
        <end position="431"/>
    </location>
</feature>
<evidence type="ECO:0000256" key="5">
    <source>
        <dbReference type="ARBA" id="ARBA00023136"/>
    </source>
</evidence>
<proteinExistence type="predicted"/>
<keyword evidence="3 7" id="KW-0812">Transmembrane</keyword>
<feature type="transmembrane region" description="Helical" evidence="7">
    <location>
        <begin position="69"/>
        <end position="90"/>
    </location>
</feature>
<feature type="transmembrane region" description="Helical" evidence="7">
    <location>
        <begin position="335"/>
        <end position="357"/>
    </location>
</feature>
<evidence type="ECO:0000259" key="8">
    <source>
        <dbReference type="PROSITE" id="PS50850"/>
    </source>
</evidence>
<sequence length="455" mass="49721">MKDSLNMMKEESDNSSQPSTSSVFTPRRILILCVTTFVFFMTWCCAAMWAPFFPGEAAERGVSSTEVGFIFGTYSLGAVVASLIYGPFVIPRTGPNYVLVAGLFLNGVINLMCGFGDIIEDHVPFTIFFFIMRAVGSLGGAACETSIVVILTQEFPGHLPIIMGFLEIAAGLGFTAGPVIGGMLHALGGFRLPMLAVGVTMLLFVPMIWILLPRKDYSTKGNDSSRIQLFKQMVGIPGILIMCLCAFLCMASLTFLDPTLQNHAEKFGMDSRDVALLFLSLAAPFIFTSPVAGFILSKKSWGKTFIVIGLFGNAISLLFCAPAPFLTSFVPERTVWVLVLSLVAVGFYNGLYLVPVLPEMFQFSYEKGWQESIELSSFISGLFTGFTNLGAFFGAVIGGILDDHFGFSWTTVIISSLSLAQGFLTSIFFAYHCCRYERQPLDSDHEEDIDVEIEV</sequence>
<evidence type="ECO:0000256" key="3">
    <source>
        <dbReference type="ARBA" id="ARBA00022692"/>
    </source>
</evidence>
<dbReference type="PANTHER" id="PTHR23506:SF26">
    <property type="entry name" value="MFS-TYPE TRANSPORTER SLC18B1"/>
    <property type="match status" value="1"/>
</dbReference>
<organism evidence="9 10">
    <name type="scientific">Exaiptasia diaphana</name>
    <name type="common">Tropical sea anemone</name>
    <name type="synonym">Aiptasia pulchella</name>
    <dbReference type="NCBI Taxonomy" id="2652724"/>
    <lineage>
        <taxon>Eukaryota</taxon>
        <taxon>Metazoa</taxon>
        <taxon>Cnidaria</taxon>
        <taxon>Anthozoa</taxon>
        <taxon>Hexacorallia</taxon>
        <taxon>Actiniaria</taxon>
        <taxon>Aiptasiidae</taxon>
        <taxon>Exaiptasia</taxon>
    </lineage>
</organism>
<evidence type="ECO:0000256" key="7">
    <source>
        <dbReference type="SAM" id="Phobius"/>
    </source>
</evidence>
<evidence type="ECO:0000256" key="6">
    <source>
        <dbReference type="SAM" id="MobiDB-lite"/>
    </source>
</evidence>
<dbReference type="PROSITE" id="PS50850">
    <property type="entry name" value="MFS"/>
    <property type="match status" value="1"/>
</dbReference>
<feature type="transmembrane region" description="Helical" evidence="7">
    <location>
        <begin position="97"/>
        <end position="119"/>
    </location>
</feature>
<keyword evidence="2" id="KW-0813">Transport</keyword>
<dbReference type="Gene3D" id="1.20.1250.20">
    <property type="entry name" value="MFS general substrate transporter like domains"/>
    <property type="match status" value="2"/>
</dbReference>
<dbReference type="InterPro" id="IPR020846">
    <property type="entry name" value="MFS_dom"/>
</dbReference>
<dbReference type="GO" id="GO:0016020">
    <property type="term" value="C:membrane"/>
    <property type="evidence" value="ECO:0007669"/>
    <property type="project" value="UniProtKB-SubCell"/>
</dbReference>
<feature type="transmembrane region" description="Helical" evidence="7">
    <location>
        <begin position="275"/>
        <end position="296"/>
    </location>
</feature>
<feature type="transmembrane region" description="Helical" evidence="7">
    <location>
        <begin position="305"/>
        <end position="329"/>
    </location>
</feature>
<dbReference type="InterPro" id="IPR050930">
    <property type="entry name" value="MFS_Vesicular_Transporter"/>
</dbReference>
<feature type="transmembrane region" description="Helical" evidence="7">
    <location>
        <begin position="192"/>
        <end position="212"/>
    </location>
</feature>
<protein>
    <recommendedName>
        <fullName evidence="8">Major facilitator superfamily (MFS) profile domain-containing protein</fullName>
    </recommendedName>
</protein>
<feature type="domain" description="Major facilitator superfamily (MFS) profile" evidence="8">
    <location>
        <begin position="28"/>
        <end position="434"/>
    </location>
</feature>
<feature type="transmembrane region" description="Helical" evidence="7">
    <location>
        <begin position="233"/>
        <end position="255"/>
    </location>
</feature>
<feature type="region of interest" description="Disordered" evidence="6">
    <location>
        <begin position="1"/>
        <end position="21"/>
    </location>
</feature>
<dbReference type="OMA" id="RLNFEWA"/>
<evidence type="ECO:0000256" key="1">
    <source>
        <dbReference type="ARBA" id="ARBA00004141"/>
    </source>
</evidence>
<dbReference type="OrthoDB" id="5973527at2759"/>
<feature type="transmembrane region" description="Helical" evidence="7">
    <location>
        <begin position="159"/>
        <end position="180"/>
    </location>
</feature>
<dbReference type="RefSeq" id="XP_020892406.2">
    <property type="nucleotide sequence ID" value="XM_021036747.2"/>
</dbReference>
<dbReference type="InterPro" id="IPR036259">
    <property type="entry name" value="MFS_trans_sf"/>
</dbReference>
<evidence type="ECO:0000313" key="10">
    <source>
        <dbReference type="Proteomes" id="UP000887567"/>
    </source>
</evidence>
<evidence type="ECO:0000256" key="2">
    <source>
        <dbReference type="ARBA" id="ARBA00022448"/>
    </source>
</evidence>
<keyword evidence="5 7" id="KW-0472">Membrane</keyword>
<evidence type="ECO:0000313" key="9">
    <source>
        <dbReference type="EnsemblMetazoa" id="XP_020892406.2"/>
    </source>
</evidence>
<feature type="transmembrane region" description="Helical" evidence="7">
    <location>
        <begin position="29"/>
        <end position="49"/>
    </location>
</feature>
<dbReference type="Proteomes" id="UP000887567">
    <property type="component" value="Unplaced"/>
</dbReference>
<feature type="transmembrane region" description="Helical" evidence="7">
    <location>
        <begin position="125"/>
        <end position="152"/>
    </location>
</feature>
<name>A0A913WQ47_EXADI</name>
<comment type="subcellular location">
    <subcellularLocation>
        <location evidence="1">Membrane</location>
        <topology evidence="1">Multi-pass membrane protein</topology>
    </subcellularLocation>
</comment>
<dbReference type="Pfam" id="PF07690">
    <property type="entry name" value="MFS_1"/>
    <property type="match status" value="1"/>
</dbReference>
<dbReference type="InterPro" id="IPR011701">
    <property type="entry name" value="MFS"/>
</dbReference>
<dbReference type="AlphaFoldDB" id="A0A913WQ47"/>
<evidence type="ECO:0000256" key="4">
    <source>
        <dbReference type="ARBA" id="ARBA00022989"/>
    </source>
</evidence>
<feature type="compositionally biased region" description="Basic and acidic residues" evidence="6">
    <location>
        <begin position="1"/>
        <end position="12"/>
    </location>
</feature>
<dbReference type="PANTHER" id="PTHR23506">
    <property type="entry name" value="GH10249P"/>
    <property type="match status" value="1"/>
</dbReference>
<accession>A0A913WQ47</accession>
<keyword evidence="10" id="KW-1185">Reference proteome</keyword>
<dbReference type="SUPFAM" id="SSF103473">
    <property type="entry name" value="MFS general substrate transporter"/>
    <property type="match status" value="1"/>
</dbReference>
<dbReference type="EnsemblMetazoa" id="XM_021036747.2">
    <property type="protein sequence ID" value="XP_020892406.2"/>
    <property type="gene ID" value="LOC110231700"/>
</dbReference>
<dbReference type="GeneID" id="110231700"/>
<dbReference type="GO" id="GO:0022857">
    <property type="term" value="F:transmembrane transporter activity"/>
    <property type="evidence" value="ECO:0007669"/>
    <property type="project" value="InterPro"/>
</dbReference>
<dbReference type="KEGG" id="epa:110231700"/>
<keyword evidence="4 7" id="KW-1133">Transmembrane helix</keyword>